<evidence type="ECO:0000313" key="3">
    <source>
        <dbReference type="Proteomes" id="UP000648257"/>
    </source>
</evidence>
<dbReference type="InterPro" id="IPR050706">
    <property type="entry name" value="Cyclic-di-GMP_PDE-like"/>
</dbReference>
<dbReference type="PANTHER" id="PTHR33121:SF70">
    <property type="entry name" value="SIGNALING PROTEIN YKOW"/>
    <property type="match status" value="1"/>
</dbReference>
<dbReference type="InterPro" id="IPR035919">
    <property type="entry name" value="EAL_sf"/>
</dbReference>
<dbReference type="SUPFAM" id="SSF141868">
    <property type="entry name" value="EAL domain-like"/>
    <property type="match status" value="1"/>
</dbReference>
<name>A0ABR6X391_9BURK</name>
<dbReference type="SMART" id="SM00052">
    <property type="entry name" value="EAL"/>
    <property type="match status" value="1"/>
</dbReference>
<protein>
    <submittedName>
        <fullName evidence="2">EAL domain-containing protein</fullName>
    </submittedName>
</protein>
<dbReference type="Pfam" id="PF00563">
    <property type="entry name" value="EAL"/>
    <property type="match status" value="1"/>
</dbReference>
<evidence type="ECO:0000313" key="2">
    <source>
        <dbReference type="EMBL" id="MBC3807425.1"/>
    </source>
</evidence>
<accession>A0ABR6X391</accession>
<sequence>MGILIKPINRSALQDIFETWSTSVPSQEVAPLSKVNPETLRAAIADGELINYYQPKVNLQTGEVVGFETLVRWNSPTQGLLFPDQFISVAEEFDMVDEMTLQVLQSALKQAREWQDAGKLWRVAVNISMKNLASLRFLDQILSMTLAARLEPQMLELEVTESYHADDLRIPLEILTRLHINRFRLSIDDFGTGNSSLSQLTAIPFDELKIDQRFVHGAHIDATRCAAFDASLGLAKQLHMEAVAEGVEDRADWDFLKDKACDVAQGYFISKVLPVGDIPSWLLSWEARRPELCQTTQVLTKFEVLH</sequence>
<dbReference type="CDD" id="cd01948">
    <property type="entry name" value="EAL"/>
    <property type="match status" value="1"/>
</dbReference>
<dbReference type="EMBL" id="JACOFW010000007">
    <property type="protein sequence ID" value="MBC3807425.1"/>
    <property type="molecule type" value="Genomic_DNA"/>
</dbReference>
<keyword evidence="3" id="KW-1185">Reference proteome</keyword>
<dbReference type="PANTHER" id="PTHR33121">
    <property type="entry name" value="CYCLIC DI-GMP PHOSPHODIESTERASE PDEF"/>
    <property type="match status" value="1"/>
</dbReference>
<dbReference type="PROSITE" id="PS50883">
    <property type="entry name" value="EAL"/>
    <property type="match status" value="1"/>
</dbReference>
<proteinExistence type="predicted"/>
<feature type="domain" description="EAL" evidence="1">
    <location>
        <begin position="33"/>
        <end position="286"/>
    </location>
</feature>
<gene>
    <name evidence="2" type="ORF">H8K52_08725</name>
</gene>
<dbReference type="Gene3D" id="3.20.20.450">
    <property type="entry name" value="EAL domain"/>
    <property type="match status" value="1"/>
</dbReference>
<dbReference type="Proteomes" id="UP000648257">
    <property type="component" value="Unassembled WGS sequence"/>
</dbReference>
<comment type="caution">
    <text evidence="2">The sequence shown here is derived from an EMBL/GenBank/DDBJ whole genome shotgun (WGS) entry which is preliminary data.</text>
</comment>
<dbReference type="InterPro" id="IPR001633">
    <property type="entry name" value="EAL_dom"/>
</dbReference>
<organism evidence="2 3">
    <name type="scientific">Undibacterium seohonense</name>
    <dbReference type="NCBI Taxonomy" id="1344950"/>
    <lineage>
        <taxon>Bacteria</taxon>
        <taxon>Pseudomonadati</taxon>
        <taxon>Pseudomonadota</taxon>
        <taxon>Betaproteobacteria</taxon>
        <taxon>Burkholderiales</taxon>
        <taxon>Oxalobacteraceae</taxon>
        <taxon>Undibacterium</taxon>
    </lineage>
</organism>
<reference evidence="2 3" key="1">
    <citation type="submission" date="2020-08" db="EMBL/GenBank/DDBJ databases">
        <title>Novel species isolated from subtropical streams in China.</title>
        <authorList>
            <person name="Lu H."/>
        </authorList>
    </citation>
    <scope>NUCLEOTIDE SEQUENCE [LARGE SCALE GENOMIC DNA]</scope>
    <source>
        <strain evidence="2 3">KACC 16656</strain>
    </source>
</reference>
<evidence type="ECO:0000259" key="1">
    <source>
        <dbReference type="PROSITE" id="PS50883"/>
    </source>
</evidence>